<dbReference type="AlphaFoldDB" id="A0AAV1ENP1"/>
<sequence>MAFMIMAFSRALQDYVPQWTLKELIRKNGKELQTLKDMAFLKVRTQAGGGLVYTNVRNRPQT</sequence>
<dbReference type="EMBL" id="OY660865">
    <property type="protein sequence ID" value="CAJ1050236.1"/>
    <property type="molecule type" value="Genomic_DNA"/>
</dbReference>
<name>A0AAV1ENP1_XYRNO</name>
<evidence type="ECO:0000313" key="2">
    <source>
        <dbReference type="Proteomes" id="UP001178508"/>
    </source>
</evidence>
<dbReference type="Proteomes" id="UP001178508">
    <property type="component" value="Chromosome 2"/>
</dbReference>
<evidence type="ECO:0000313" key="1">
    <source>
        <dbReference type="EMBL" id="CAJ1050236.1"/>
    </source>
</evidence>
<gene>
    <name evidence="1" type="ORF">XNOV1_A032784</name>
</gene>
<reference evidence="1" key="1">
    <citation type="submission" date="2023-08" db="EMBL/GenBank/DDBJ databases">
        <authorList>
            <person name="Alioto T."/>
            <person name="Alioto T."/>
            <person name="Gomez Garrido J."/>
        </authorList>
    </citation>
    <scope>NUCLEOTIDE SEQUENCE</scope>
</reference>
<accession>A0AAV1ENP1</accession>
<proteinExistence type="predicted"/>
<keyword evidence="2" id="KW-1185">Reference proteome</keyword>
<organism evidence="1 2">
    <name type="scientific">Xyrichtys novacula</name>
    <name type="common">Pearly razorfish</name>
    <name type="synonym">Hemipteronotus novacula</name>
    <dbReference type="NCBI Taxonomy" id="13765"/>
    <lineage>
        <taxon>Eukaryota</taxon>
        <taxon>Metazoa</taxon>
        <taxon>Chordata</taxon>
        <taxon>Craniata</taxon>
        <taxon>Vertebrata</taxon>
        <taxon>Euteleostomi</taxon>
        <taxon>Actinopterygii</taxon>
        <taxon>Neopterygii</taxon>
        <taxon>Teleostei</taxon>
        <taxon>Neoteleostei</taxon>
        <taxon>Acanthomorphata</taxon>
        <taxon>Eupercaria</taxon>
        <taxon>Labriformes</taxon>
        <taxon>Labridae</taxon>
        <taxon>Xyrichtys</taxon>
    </lineage>
</organism>
<protein>
    <submittedName>
        <fullName evidence="1">Uncharacterized protein</fullName>
    </submittedName>
</protein>